<keyword evidence="2" id="KW-0067">ATP-binding</keyword>
<dbReference type="Gene3D" id="3.40.50.300">
    <property type="entry name" value="P-loop containing nucleotide triphosphate hydrolases"/>
    <property type="match status" value="1"/>
</dbReference>
<keyword evidence="2" id="KW-0547">Nucleotide-binding</keyword>
<keyword evidence="2" id="KW-0347">Helicase</keyword>
<proteinExistence type="predicted"/>
<sequence length="67" mass="7907">MMEKCMTMWVEAGMWSKIIEKKPIFMETRKKEEMALVIEQYYEAVESAKGGILLAVFRGKVNHYFLL</sequence>
<dbReference type="InterPro" id="IPR045028">
    <property type="entry name" value="DinG/Rad3-like"/>
</dbReference>
<name>A0A1S3DPR3_DIACI</name>
<dbReference type="Proteomes" id="UP000079169">
    <property type="component" value="Unplaced"/>
</dbReference>
<dbReference type="RefSeq" id="XP_008485654.1">
    <property type="nucleotide sequence ID" value="XM_008487432.2"/>
</dbReference>
<dbReference type="GO" id="GO:0070182">
    <property type="term" value="F:DNA polymerase binding"/>
    <property type="evidence" value="ECO:0007669"/>
    <property type="project" value="TreeGrafter"/>
</dbReference>
<dbReference type="GO" id="GO:0090657">
    <property type="term" value="P:telomeric loop disassembly"/>
    <property type="evidence" value="ECO:0007669"/>
    <property type="project" value="TreeGrafter"/>
</dbReference>
<dbReference type="GO" id="GO:0010569">
    <property type="term" value="P:regulation of double-strand break repair via homologous recombination"/>
    <property type="evidence" value="ECO:0007669"/>
    <property type="project" value="TreeGrafter"/>
</dbReference>
<dbReference type="InterPro" id="IPR027417">
    <property type="entry name" value="P-loop_NTPase"/>
</dbReference>
<dbReference type="STRING" id="121845.A0A1S3DPR3"/>
<organism evidence="1 2">
    <name type="scientific">Diaphorina citri</name>
    <name type="common">Asian citrus psyllid</name>
    <dbReference type="NCBI Taxonomy" id="121845"/>
    <lineage>
        <taxon>Eukaryota</taxon>
        <taxon>Metazoa</taxon>
        <taxon>Ecdysozoa</taxon>
        <taxon>Arthropoda</taxon>
        <taxon>Hexapoda</taxon>
        <taxon>Insecta</taxon>
        <taxon>Pterygota</taxon>
        <taxon>Neoptera</taxon>
        <taxon>Paraneoptera</taxon>
        <taxon>Hemiptera</taxon>
        <taxon>Sternorrhyncha</taxon>
        <taxon>Psylloidea</taxon>
        <taxon>Psyllidae</taxon>
        <taxon>Diaphorininae</taxon>
        <taxon>Diaphorina</taxon>
    </lineage>
</organism>
<dbReference type="GeneID" id="103522328"/>
<evidence type="ECO:0000313" key="1">
    <source>
        <dbReference type="Proteomes" id="UP000079169"/>
    </source>
</evidence>
<accession>A0A1S3DPR3</accession>
<gene>
    <name evidence="2" type="primary">LOC103522328</name>
</gene>
<keyword evidence="2" id="KW-0378">Hydrolase</keyword>
<protein>
    <submittedName>
        <fullName evidence="2">Regulator of telomere elongation helicase 1 homolog</fullName>
    </submittedName>
</protein>
<keyword evidence="1" id="KW-1185">Reference proteome</keyword>
<dbReference type="PANTHER" id="PTHR11472">
    <property type="entry name" value="DNA REPAIR DEAD HELICASE RAD3/XP-D SUBFAMILY MEMBER"/>
    <property type="match status" value="1"/>
</dbReference>
<dbReference type="AlphaFoldDB" id="A0A1S3DPR3"/>
<evidence type="ECO:0000313" key="2">
    <source>
        <dbReference type="RefSeq" id="XP_008485654.1"/>
    </source>
</evidence>
<reference evidence="2" key="1">
    <citation type="submission" date="2025-08" db="UniProtKB">
        <authorList>
            <consortium name="RefSeq"/>
        </authorList>
    </citation>
    <scope>IDENTIFICATION</scope>
</reference>
<dbReference type="GO" id="GO:0005634">
    <property type="term" value="C:nucleus"/>
    <property type="evidence" value="ECO:0007669"/>
    <property type="project" value="TreeGrafter"/>
</dbReference>
<dbReference type="PaxDb" id="121845-A0A1S3DPR3"/>
<dbReference type="KEGG" id="dci:103522328"/>
<dbReference type="GO" id="GO:1904430">
    <property type="term" value="P:negative regulation of t-circle formation"/>
    <property type="evidence" value="ECO:0007669"/>
    <property type="project" value="TreeGrafter"/>
</dbReference>
<dbReference type="PANTHER" id="PTHR11472:SF34">
    <property type="entry name" value="REGULATOR OF TELOMERE ELONGATION HELICASE 1"/>
    <property type="match status" value="1"/>
</dbReference>
<dbReference type="GO" id="GO:0003678">
    <property type="term" value="F:DNA helicase activity"/>
    <property type="evidence" value="ECO:0007669"/>
    <property type="project" value="TreeGrafter"/>
</dbReference>
<dbReference type="GO" id="GO:0005524">
    <property type="term" value="F:ATP binding"/>
    <property type="evidence" value="ECO:0007669"/>
    <property type="project" value="TreeGrafter"/>
</dbReference>
<dbReference type="GO" id="GO:0045910">
    <property type="term" value="P:negative regulation of DNA recombination"/>
    <property type="evidence" value="ECO:0007669"/>
    <property type="project" value="TreeGrafter"/>
</dbReference>